<dbReference type="Proteomes" id="UP000250223">
    <property type="component" value="Unassembled WGS sequence"/>
</dbReference>
<protein>
    <submittedName>
        <fullName evidence="1">Uncharacterized protein</fullName>
    </submittedName>
</protein>
<proteinExistence type="predicted"/>
<dbReference type="RefSeq" id="WP_160110518.1">
    <property type="nucleotide sequence ID" value="NZ_JABAGF010000006.1"/>
</dbReference>
<evidence type="ECO:0000313" key="2">
    <source>
        <dbReference type="Proteomes" id="UP000250223"/>
    </source>
</evidence>
<organism evidence="1 2">
    <name type="scientific">Clostridium cochlearium</name>
    <dbReference type="NCBI Taxonomy" id="1494"/>
    <lineage>
        <taxon>Bacteria</taxon>
        <taxon>Bacillati</taxon>
        <taxon>Bacillota</taxon>
        <taxon>Clostridia</taxon>
        <taxon>Eubacteriales</taxon>
        <taxon>Clostridiaceae</taxon>
        <taxon>Clostridium</taxon>
    </lineage>
</organism>
<name>A0A2X2W6Z2_CLOCO</name>
<reference evidence="1 2" key="1">
    <citation type="submission" date="2018-06" db="EMBL/GenBank/DDBJ databases">
        <authorList>
            <consortium name="Pathogen Informatics"/>
            <person name="Doyle S."/>
        </authorList>
    </citation>
    <scope>NUCLEOTIDE SEQUENCE [LARGE SCALE GENOMIC DNA]</scope>
    <source>
        <strain evidence="1 2">NCTC13028</strain>
    </source>
</reference>
<dbReference type="EMBL" id="UAWC01000001">
    <property type="protein sequence ID" value="SQB33413.1"/>
    <property type="molecule type" value="Genomic_DNA"/>
</dbReference>
<sequence length="49" mass="5693">MNIIILSIFIAIATIVVSFRYVTAKTRQVDKQLNRPDLIELCEEDLNDR</sequence>
<dbReference type="AlphaFoldDB" id="A0A2X2W6Z2"/>
<gene>
    <name evidence="1" type="ORF">NCTC13028_00406</name>
</gene>
<evidence type="ECO:0000313" key="1">
    <source>
        <dbReference type="EMBL" id="SQB33413.1"/>
    </source>
</evidence>
<accession>A0A2X2W6Z2</accession>